<gene>
    <name evidence="2" type="ORF">FisN_13Lh152</name>
</gene>
<dbReference type="Pfam" id="PF00646">
    <property type="entry name" value="F-box"/>
    <property type="match status" value="1"/>
</dbReference>
<keyword evidence="3" id="KW-1185">Reference proteome</keyword>
<evidence type="ECO:0000313" key="3">
    <source>
        <dbReference type="Proteomes" id="UP000198406"/>
    </source>
</evidence>
<sequence>MLTLLDLPDDLFSESIFTYVPVTDLGRFGTVCRKFHNMRHLVDEELKARDTALIVSQQYPAESPILSILDYRERVLSFERCSTFAWEMTRQAIEHEACPSHEEETGCQCNPLESFPKLQDGLRGGKNYFFFVQFTAMNKLLWEGFLRDARTESDDYSPLISLFRNENVDIYQAFDGEEINNGRSIFASVDEMFSSDKLVP</sequence>
<dbReference type="InParanoid" id="A0A1Z5KLS8"/>
<organism evidence="2 3">
    <name type="scientific">Fistulifera solaris</name>
    <name type="common">Oleaginous diatom</name>
    <dbReference type="NCBI Taxonomy" id="1519565"/>
    <lineage>
        <taxon>Eukaryota</taxon>
        <taxon>Sar</taxon>
        <taxon>Stramenopiles</taxon>
        <taxon>Ochrophyta</taxon>
        <taxon>Bacillariophyta</taxon>
        <taxon>Bacillariophyceae</taxon>
        <taxon>Bacillariophycidae</taxon>
        <taxon>Naviculales</taxon>
        <taxon>Naviculaceae</taxon>
        <taxon>Fistulifera</taxon>
    </lineage>
</organism>
<proteinExistence type="predicted"/>
<dbReference type="Gene3D" id="1.20.1280.50">
    <property type="match status" value="1"/>
</dbReference>
<dbReference type="AlphaFoldDB" id="A0A1Z5KLS8"/>
<evidence type="ECO:0000313" key="2">
    <source>
        <dbReference type="EMBL" id="GAX27280.1"/>
    </source>
</evidence>
<accession>A0A1Z5KLS8</accession>
<dbReference type="CDD" id="cd09917">
    <property type="entry name" value="F-box_SF"/>
    <property type="match status" value="1"/>
</dbReference>
<reference evidence="2 3" key="1">
    <citation type="journal article" date="2015" name="Plant Cell">
        <title>Oil accumulation by the oleaginous diatom Fistulifera solaris as revealed by the genome and transcriptome.</title>
        <authorList>
            <person name="Tanaka T."/>
            <person name="Maeda Y."/>
            <person name="Veluchamy A."/>
            <person name="Tanaka M."/>
            <person name="Abida H."/>
            <person name="Marechal E."/>
            <person name="Bowler C."/>
            <person name="Muto M."/>
            <person name="Sunaga Y."/>
            <person name="Tanaka M."/>
            <person name="Yoshino T."/>
            <person name="Taniguchi T."/>
            <person name="Fukuda Y."/>
            <person name="Nemoto M."/>
            <person name="Matsumoto M."/>
            <person name="Wong P.S."/>
            <person name="Aburatani S."/>
            <person name="Fujibuchi W."/>
        </authorList>
    </citation>
    <scope>NUCLEOTIDE SEQUENCE [LARGE SCALE GENOMIC DNA]</scope>
    <source>
        <strain evidence="2 3">JPCC DA0580</strain>
    </source>
</reference>
<dbReference type="OrthoDB" id="435188at2759"/>
<comment type="caution">
    <text evidence="2">The sequence shown here is derived from an EMBL/GenBank/DDBJ whole genome shotgun (WGS) entry which is preliminary data.</text>
</comment>
<feature type="domain" description="F-box" evidence="1">
    <location>
        <begin position="4"/>
        <end position="37"/>
    </location>
</feature>
<dbReference type="EMBL" id="BDSP01000253">
    <property type="protein sequence ID" value="GAX27280.1"/>
    <property type="molecule type" value="Genomic_DNA"/>
</dbReference>
<evidence type="ECO:0000259" key="1">
    <source>
        <dbReference type="Pfam" id="PF00646"/>
    </source>
</evidence>
<dbReference type="InterPro" id="IPR001810">
    <property type="entry name" value="F-box_dom"/>
</dbReference>
<dbReference type="InterPro" id="IPR036047">
    <property type="entry name" value="F-box-like_dom_sf"/>
</dbReference>
<dbReference type="SUPFAM" id="SSF81383">
    <property type="entry name" value="F-box domain"/>
    <property type="match status" value="1"/>
</dbReference>
<name>A0A1Z5KLS8_FISSO</name>
<protein>
    <recommendedName>
        <fullName evidence="1">F-box domain-containing protein</fullName>
    </recommendedName>
</protein>
<dbReference type="Proteomes" id="UP000198406">
    <property type="component" value="Unassembled WGS sequence"/>
</dbReference>